<name>A0AAI9CHU8_STEMA</name>
<dbReference type="InterPro" id="IPR034660">
    <property type="entry name" value="DinB/YfiT-like"/>
</dbReference>
<sequence>MSIHQLNVCGSAQMLRALRGQLEKAEAHAKTLGYDPGNLLLARLAPDMHSLAKQIQFVCTQAREVISRLGGKPLPTLQPPSDMDEARALIDQTLEYLTTSEAEEIDAGASRHVVIELTGGLAFEMKGDEYATNWATPQFYFHLITAYCILRHNGIPLGKADYVPHMFAWIRKDG</sequence>
<dbReference type="InterPro" id="IPR018531">
    <property type="entry name" value="DUF1993"/>
</dbReference>
<dbReference type="AlphaFoldDB" id="A0AAI9CHU8"/>
<dbReference type="Proteomes" id="UP001225498">
    <property type="component" value="Unassembled WGS sequence"/>
</dbReference>
<dbReference type="PANTHER" id="PTHR36922">
    <property type="entry name" value="BLL2446 PROTEIN"/>
    <property type="match status" value="1"/>
</dbReference>
<evidence type="ECO:0000313" key="2">
    <source>
        <dbReference type="Proteomes" id="UP001225498"/>
    </source>
</evidence>
<dbReference type="SUPFAM" id="SSF109854">
    <property type="entry name" value="DinB/YfiT-like putative metalloenzymes"/>
    <property type="match status" value="1"/>
</dbReference>
<dbReference type="EMBL" id="ABLTIR010000006">
    <property type="protein sequence ID" value="EKZ1925520.1"/>
    <property type="molecule type" value="Genomic_DNA"/>
</dbReference>
<dbReference type="Pfam" id="PF09351">
    <property type="entry name" value="DUF1993"/>
    <property type="match status" value="1"/>
</dbReference>
<dbReference type="Gene3D" id="1.20.120.450">
    <property type="entry name" value="dinb family like domain"/>
    <property type="match status" value="1"/>
</dbReference>
<protein>
    <submittedName>
        <fullName evidence="1">DUF1993 domain-containing protein</fullName>
    </submittedName>
</protein>
<evidence type="ECO:0000313" key="1">
    <source>
        <dbReference type="EMBL" id="EKZ1925520.1"/>
    </source>
</evidence>
<organism evidence="1 2">
    <name type="scientific">Stenotrophomonas maltophilia</name>
    <name type="common">Pseudomonas maltophilia</name>
    <name type="synonym">Xanthomonas maltophilia</name>
    <dbReference type="NCBI Taxonomy" id="40324"/>
    <lineage>
        <taxon>Bacteria</taxon>
        <taxon>Pseudomonadati</taxon>
        <taxon>Pseudomonadota</taxon>
        <taxon>Gammaproteobacteria</taxon>
        <taxon>Lysobacterales</taxon>
        <taxon>Lysobacteraceae</taxon>
        <taxon>Stenotrophomonas</taxon>
        <taxon>Stenotrophomonas maltophilia group</taxon>
    </lineage>
</organism>
<accession>A0AAI9CHU8</accession>
<proteinExistence type="predicted"/>
<gene>
    <name evidence="1" type="ORF">REH87_000487</name>
</gene>
<reference evidence="1" key="1">
    <citation type="submission" date="2023-08" db="EMBL/GenBank/DDBJ databases">
        <authorList>
            <consortium name="Clinical and Environmental Microbiology Branch: Whole genome sequencing antimicrobial resistance pathogens in the healthcare setting"/>
        </authorList>
    </citation>
    <scope>NUCLEOTIDE SEQUENCE</scope>
    <source>
        <strain evidence="1">2023CJ-00293</strain>
    </source>
</reference>
<comment type="caution">
    <text evidence="1">The sequence shown here is derived from an EMBL/GenBank/DDBJ whole genome shotgun (WGS) entry which is preliminary data.</text>
</comment>
<dbReference type="PANTHER" id="PTHR36922:SF1">
    <property type="entry name" value="DUF1993 DOMAIN-CONTAINING PROTEIN"/>
    <property type="match status" value="1"/>
</dbReference>
<dbReference type="RefSeq" id="WP_005409392.1">
    <property type="nucleotide sequence ID" value="NZ_CAXYHH010000020.1"/>
</dbReference>